<reference evidence="3" key="1">
    <citation type="submission" date="2025-08" db="UniProtKB">
        <authorList>
            <consortium name="RefSeq"/>
        </authorList>
    </citation>
    <scope>IDENTIFICATION</scope>
</reference>
<proteinExistence type="predicted"/>
<name>A0A6P8SGD6_GEOSA</name>
<evidence type="ECO:0000313" key="3">
    <source>
        <dbReference type="RefSeq" id="XP_033817447.1"/>
    </source>
</evidence>
<dbReference type="Pfam" id="PF05477">
    <property type="entry name" value="SURF2"/>
    <property type="match status" value="1"/>
</dbReference>
<feature type="region of interest" description="Disordered" evidence="1">
    <location>
        <begin position="141"/>
        <end position="261"/>
    </location>
</feature>
<feature type="compositionally biased region" description="Basic and acidic residues" evidence="1">
    <location>
        <begin position="204"/>
        <end position="213"/>
    </location>
</feature>
<organism evidence="2 3">
    <name type="scientific">Geotrypetes seraphini</name>
    <name type="common">Gaboon caecilian</name>
    <name type="synonym">Caecilia seraphini</name>
    <dbReference type="NCBI Taxonomy" id="260995"/>
    <lineage>
        <taxon>Eukaryota</taxon>
        <taxon>Metazoa</taxon>
        <taxon>Chordata</taxon>
        <taxon>Craniata</taxon>
        <taxon>Vertebrata</taxon>
        <taxon>Euteleostomi</taxon>
        <taxon>Amphibia</taxon>
        <taxon>Gymnophiona</taxon>
        <taxon>Geotrypetes</taxon>
    </lineage>
</organism>
<feature type="compositionally biased region" description="Basic and acidic residues" evidence="1">
    <location>
        <begin position="141"/>
        <end position="151"/>
    </location>
</feature>
<feature type="compositionally biased region" description="Basic and acidic residues" evidence="1">
    <location>
        <begin position="180"/>
        <end position="193"/>
    </location>
</feature>
<dbReference type="AlphaFoldDB" id="A0A6P8SGD6"/>
<dbReference type="PANTHER" id="PTHR34348">
    <property type="entry name" value="SURFEIT LOCUS PROTEIN 2"/>
    <property type="match status" value="1"/>
</dbReference>
<dbReference type="PANTHER" id="PTHR34348:SF1">
    <property type="entry name" value="SURFEIT LOCUS PROTEIN 2"/>
    <property type="match status" value="1"/>
</dbReference>
<dbReference type="GeneID" id="117368177"/>
<protein>
    <submittedName>
        <fullName evidence="3">Surfeit locus protein 2</fullName>
    </submittedName>
</protein>
<dbReference type="FunCoup" id="A0A6P8SGD6">
    <property type="interactions" value="507"/>
</dbReference>
<feature type="compositionally biased region" description="Basic residues" evidence="1">
    <location>
        <begin position="229"/>
        <end position="261"/>
    </location>
</feature>
<keyword evidence="2" id="KW-1185">Reference proteome</keyword>
<accession>A0A6P8SGD6</accession>
<evidence type="ECO:0000256" key="1">
    <source>
        <dbReference type="SAM" id="MobiDB-lite"/>
    </source>
</evidence>
<dbReference type="Proteomes" id="UP000515159">
    <property type="component" value="Chromosome 10"/>
</dbReference>
<dbReference type="CTD" id="6835"/>
<feature type="compositionally biased region" description="Acidic residues" evidence="1">
    <location>
        <begin position="161"/>
        <end position="172"/>
    </location>
</feature>
<dbReference type="RefSeq" id="XP_033817447.1">
    <property type="nucleotide sequence ID" value="XM_033961556.1"/>
</dbReference>
<sequence>MSEILEEVPEEITRFLLLHPTLQYIEGNKVRCKLTGHELPCRLTELQVYTSGKKYKRLLKLVNVFDYSEFEPHIVPSTKNPHQLFCKLTLRHINKVPEHVLRHVQGRRYLHALQKYQECQKNGTEYIPACLQNKKVTRWAKKADGDRERGKKGTFWQPASSEEEGDESDDSLSDLYPSELFREKSTEDRKQNDDFLTDSDEEELTSKEREESVRSCQENGQMDMDGQTSRKRQQRQMGSLKKKFKSHHCRPKRFQRAAKIK</sequence>
<dbReference type="InterPro" id="IPR008833">
    <property type="entry name" value="Surf2"/>
</dbReference>
<dbReference type="OrthoDB" id="127285at2759"/>
<gene>
    <name evidence="3" type="primary">SURF2</name>
</gene>
<evidence type="ECO:0000313" key="2">
    <source>
        <dbReference type="Proteomes" id="UP000515159"/>
    </source>
</evidence>
<dbReference type="KEGG" id="gsh:117368177"/>
<dbReference type="InParanoid" id="A0A6P8SGD6"/>